<feature type="region of interest" description="Disordered" evidence="1">
    <location>
        <begin position="234"/>
        <end position="265"/>
    </location>
</feature>
<evidence type="ECO:0000313" key="2">
    <source>
        <dbReference type="EMBL" id="RAP02399.1"/>
    </source>
</evidence>
<feature type="compositionally biased region" description="Pro residues" evidence="1">
    <location>
        <begin position="150"/>
        <end position="164"/>
    </location>
</feature>
<protein>
    <submittedName>
        <fullName evidence="2">Uncharacterized protein</fullName>
    </submittedName>
</protein>
<feature type="compositionally biased region" description="Polar residues" evidence="1">
    <location>
        <begin position="95"/>
        <end position="112"/>
    </location>
</feature>
<evidence type="ECO:0000313" key="3">
    <source>
        <dbReference type="Proteomes" id="UP000248557"/>
    </source>
</evidence>
<accession>A0A328Q6K9</accession>
<name>A0A328Q6K9_9EURY</name>
<feature type="compositionally biased region" description="Low complexity" evidence="1">
    <location>
        <begin position="119"/>
        <end position="149"/>
    </location>
</feature>
<dbReference type="AlphaFoldDB" id="A0A328Q6K9"/>
<dbReference type="Proteomes" id="UP000248557">
    <property type="component" value="Unassembled WGS sequence"/>
</dbReference>
<proteinExistence type="predicted"/>
<feature type="region of interest" description="Disordered" evidence="1">
    <location>
        <begin position="48"/>
        <end position="168"/>
    </location>
</feature>
<feature type="compositionally biased region" description="Acidic residues" evidence="1">
    <location>
        <begin position="250"/>
        <end position="265"/>
    </location>
</feature>
<gene>
    <name evidence="2" type="ORF">CA615_07615</name>
</gene>
<evidence type="ECO:0000256" key="1">
    <source>
        <dbReference type="SAM" id="MobiDB-lite"/>
    </source>
</evidence>
<sequence length="265" mass="28042">MDKKIILSIVIVALIGIVAATYQININDNLLNPLASIEQEDSPVTDALAAPASTGDSSNSLDNGPQNAQQQTGQQATDASQQAGQNSQNNKDNQEGTQNSATSGSALISSDSPILVTESSNSQANGQNQNNGGQSNPNSNNNPSNNPNNNPNPTPTPSPTPSPSPDTTITIKQALTHVLKNIDSSITIDESSVRTQTINNEEWYVFSAKKEGISFNYYVCTTKDENGNIRMYNDLDNAGPNETPTPGTDLSDDPNGDTGDDYNQT</sequence>
<organism evidence="2 3">
    <name type="scientific">Methanosphaera stadtmanae</name>
    <dbReference type="NCBI Taxonomy" id="2317"/>
    <lineage>
        <taxon>Archaea</taxon>
        <taxon>Methanobacteriati</taxon>
        <taxon>Methanobacteriota</taxon>
        <taxon>Methanomada group</taxon>
        <taxon>Methanobacteria</taxon>
        <taxon>Methanobacteriales</taxon>
        <taxon>Methanobacteriaceae</taxon>
        <taxon>Methanosphaera</taxon>
    </lineage>
</organism>
<dbReference type="EMBL" id="NGJK01000093">
    <property type="protein sequence ID" value="RAP02399.1"/>
    <property type="molecule type" value="Genomic_DNA"/>
</dbReference>
<dbReference type="RefSeq" id="WP_112149771.1">
    <property type="nucleotide sequence ID" value="NZ_NGJK01000093.1"/>
</dbReference>
<reference evidence="2 3" key="1">
    <citation type="submission" date="2017-05" db="EMBL/GenBank/DDBJ databases">
        <title>Host range expansion of the Methanosphaera genus to humans and monogastric animals involves recent and extensive reduction in genome content.</title>
        <authorList>
            <person name="Hoedt E.C."/>
            <person name="Volmer J.G."/>
            <person name="Parks D.H."/>
            <person name="Rosewarne C.P."/>
            <person name="Denman S.E."/>
            <person name="Mcsweeney C.S."/>
            <person name="O Cuiv P."/>
            <person name="Hugenholtz P."/>
            <person name="Tyson G.W."/>
            <person name="Morrison M."/>
        </authorList>
    </citation>
    <scope>NUCLEOTIDE SEQUENCE [LARGE SCALE GENOMIC DNA]</scope>
    <source>
        <strain evidence="2 3">PA5</strain>
    </source>
</reference>
<comment type="caution">
    <text evidence="2">The sequence shown here is derived from an EMBL/GenBank/DDBJ whole genome shotgun (WGS) entry which is preliminary data.</text>
</comment>
<feature type="compositionally biased region" description="Low complexity" evidence="1">
    <location>
        <begin position="66"/>
        <end position="90"/>
    </location>
</feature>
<feature type="compositionally biased region" description="Polar residues" evidence="1">
    <location>
        <begin position="54"/>
        <end position="65"/>
    </location>
</feature>